<dbReference type="PANTHER" id="PTHR40077">
    <property type="entry name" value="MEMBRANE PROTEIN-RELATED"/>
    <property type="match status" value="1"/>
</dbReference>
<keyword evidence="5 6" id="KW-0472">Membrane</keyword>
<accession>A0AAX3EQ32</accession>
<organism evidence="8 9">
    <name type="scientific">Paenarthrobacter ureafaciens</name>
    <dbReference type="NCBI Taxonomy" id="37931"/>
    <lineage>
        <taxon>Bacteria</taxon>
        <taxon>Bacillati</taxon>
        <taxon>Actinomycetota</taxon>
        <taxon>Actinomycetes</taxon>
        <taxon>Micrococcales</taxon>
        <taxon>Micrococcaceae</taxon>
        <taxon>Paenarthrobacter</taxon>
    </lineage>
</organism>
<keyword evidence="2" id="KW-1003">Cell membrane</keyword>
<evidence type="ECO:0000313" key="8">
    <source>
        <dbReference type="EMBL" id="UYW00021.1"/>
    </source>
</evidence>
<evidence type="ECO:0000256" key="1">
    <source>
        <dbReference type="ARBA" id="ARBA00004651"/>
    </source>
</evidence>
<dbReference type="PANTHER" id="PTHR40077:SF1">
    <property type="entry name" value="MEMBRANE PROTEIN"/>
    <property type="match status" value="1"/>
</dbReference>
<keyword evidence="3 6" id="KW-0812">Transmembrane</keyword>
<feature type="transmembrane region" description="Helical" evidence="6">
    <location>
        <begin position="17"/>
        <end position="38"/>
    </location>
</feature>
<dbReference type="RefSeq" id="WP_069696258.1">
    <property type="nucleotide sequence ID" value="NZ_CP101187.1"/>
</dbReference>
<evidence type="ECO:0000256" key="3">
    <source>
        <dbReference type="ARBA" id="ARBA00022692"/>
    </source>
</evidence>
<dbReference type="NCBIfam" id="TIGR03954">
    <property type="entry name" value="integ_memb_HG"/>
    <property type="match status" value="1"/>
</dbReference>
<evidence type="ECO:0000256" key="6">
    <source>
        <dbReference type="SAM" id="Phobius"/>
    </source>
</evidence>
<comment type="subcellular location">
    <subcellularLocation>
        <location evidence="1">Cell membrane</location>
        <topology evidence="1">Multi-pass membrane protein</topology>
    </subcellularLocation>
</comment>
<sequence>MSALTQQCDRLPPATRAFVVAAFLETFTWAGLLARMFLKYVTGTTDVGVRISGAPHGGMFFMYLALVLITAVTLRWPWS</sequence>
<evidence type="ECO:0000256" key="5">
    <source>
        <dbReference type="ARBA" id="ARBA00023136"/>
    </source>
</evidence>
<dbReference type="EMBL" id="CP101187">
    <property type="protein sequence ID" value="UYW00021.1"/>
    <property type="molecule type" value="Genomic_DNA"/>
</dbReference>
<feature type="domain" description="DUF3817" evidence="7">
    <location>
        <begin position="16"/>
        <end position="78"/>
    </location>
</feature>
<keyword evidence="4 6" id="KW-1133">Transmembrane helix</keyword>
<dbReference type="AlphaFoldDB" id="A0AAX3EQ32"/>
<evidence type="ECO:0000256" key="2">
    <source>
        <dbReference type="ARBA" id="ARBA00022475"/>
    </source>
</evidence>
<keyword evidence="9" id="KW-1185">Reference proteome</keyword>
<evidence type="ECO:0000256" key="4">
    <source>
        <dbReference type="ARBA" id="ARBA00022989"/>
    </source>
</evidence>
<keyword evidence="8" id="KW-0614">Plasmid</keyword>
<name>A0AAX3EQ32_PAEUR</name>
<dbReference type="GO" id="GO:0005886">
    <property type="term" value="C:plasma membrane"/>
    <property type="evidence" value="ECO:0007669"/>
    <property type="project" value="UniProtKB-SubCell"/>
</dbReference>
<dbReference type="InterPro" id="IPR023845">
    <property type="entry name" value="DUF3817_TM"/>
</dbReference>
<proteinExistence type="predicted"/>
<gene>
    <name evidence="8" type="ORF">NL394_22680</name>
</gene>
<evidence type="ECO:0000259" key="7">
    <source>
        <dbReference type="Pfam" id="PF12823"/>
    </source>
</evidence>
<dbReference type="Pfam" id="PF12823">
    <property type="entry name" value="DUF3817"/>
    <property type="match status" value="1"/>
</dbReference>
<geneLocation type="plasmid" evidence="8 9">
    <name>unnamed2</name>
</geneLocation>
<reference evidence="8" key="1">
    <citation type="submission" date="2022-07" db="EMBL/GenBank/DDBJ databases">
        <authorList>
            <person name="Wu T."/>
        </authorList>
    </citation>
    <scope>NUCLEOTIDE SEQUENCE</scope>
    <source>
        <strain evidence="8">SD-1</strain>
        <plasmid evidence="8">unnamed2</plasmid>
    </source>
</reference>
<evidence type="ECO:0000313" key="9">
    <source>
        <dbReference type="Proteomes" id="UP001163293"/>
    </source>
</evidence>
<protein>
    <submittedName>
        <fullName evidence="8">DUF3817 domain-containing protein</fullName>
    </submittedName>
</protein>
<feature type="transmembrane region" description="Helical" evidence="6">
    <location>
        <begin position="59"/>
        <end position="78"/>
    </location>
</feature>
<dbReference type="Proteomes" id="UP001163293">
    <property type="component" value="Plasmid unnamed2"/>
</dbReference>